<dbReference type="SUPFAM" id="SSF54001">
    <property type="entry name" value="Cysteine proteinases"/>
    <property type="match status" value="1"/>
</dbReference>
<proteinExistence type="predicted"/>
<sequence length="270" mass="29356">MRFAIIHETVYRFEHPATRAIQTLRLTPRNTDAQLVQSWRIDVSQDCRLVPVEDAFGNLTHTFSIDGPIDELSIVASGRVATLDTSGVLRHTRDRLPLSAYGRCTDRTAIETPVRDFAFDTAVSAGPDRIAELHALMGALHERIAIDPEAPERRPAETLAAGSATARDLAHLFAAAARALDIATRVVVGYVYRGDETVAGAPHLWIEAHLGPGLGWVGFDAVENSCPTDAWVRLAVGLDALDATPIRGVRSHRGAETCETRITLREIAAV</sequence>
<keyword evidence="3" id="KW-1185">Reference proteome</keyword>
<dbReference type="Pfam" id="PF08379">
    <property type="entry name" value="Bact_transglu_N"/>
    <property type="match status" value="1"/>
</dbReference>
<dbReference type="InterPro" id="IPR013589">
    <property type="entry name" value="Bac_transglu_N"/>
</dbReference>
<gene>
    <name evidence="2" type="ORF">EYW49_09795</name>
</gene>
<accession>A0A4Q9VT25</accession>
<protein>
    <submittedName>
        <fullName evidence="2">Transglutaminase family protein</fullName>
    </submittedName>
</protein>
<dbReference type="Proteomes" id="UP000292781">
    <property type="component" value="Unassembled WGS sequence"/>
</dbReference>
<name>A0A4Q9VT25_9HYPH</name>
<evidence type="ECO:0000313" key="3">
    <source>
        <dbReference type="Proteomes" id="UP000292781"/>
    </source>
</evidence>
<comment type="caution">
    <text evidence="2">The sequence shown here is derived from an EMBL/GenBank/DDBJ whole genome shotgun (WGS) entry which is preliminary data.</text>
</comment>
<dbReference type="PANTHER" id="PTHR33490">
    <property type="entry name" value="BLR5614 PROTEIN-RELATED"/>
    <property type="match status" value="1"/>
</dbReference>
<dbReference type="RefSeq" id="WP_131308977.1">
    <property type="nucleotide sequence ID" value="NZ_SJFN01000012.1"/>
</dbReference>
<dbReference type="OrthoDB" id="9804023at2"/>
<dbReference type="PANTHER" id="PTHR33490:SF6">
    <property type="entry name" value="SLL1049 PROTEIN"/>
    <property type="match status" value="1"/>
</dbReference>
<dbReference type="InterPro" id="IPR038765">
    <property type="entry name" value="Papain-like_cys_pep_sf"/>
</dbReference>
<evidence type="ECO:0000259" key="1">
    <source>
        <dbReference type="SMART" id="SM00460"/>
    </source>
</evidence>
<feature type="domain" description="Transglutaminase-like" evidence="1">
    <location>
        <begin position="158"/>
        <end position="223"/>
    </location>
</feature>
<dbReference type="Gene3D" id="3.10.620.30">
    <property type="match status" value="1"/>
</dbReference>
<dbReference type="AlphaFoldDB" id="A0A4Q9VT25"/>
<reference evidence="2 3" key="1">
    <citation type="submission" date="2019-02" db="EMBL/GenBank/DDBJ databases">
        <title>Siculibacillus lacustris gen. nov., sp. nov., a new rosette-forming bacterium isolated from a freshwater crater lake (Lake St. Ana, Romania).</title>
        <authorList>
            <person name="Felfoldi T."/>
            <person name="Marton Z."/>
            <person name="Szabo A."/>
            <person name="Mentes A."/>
            <person name="Boka K."/>
            <person name="Marialigeti K."/>
            <person name="Mathe I."/>
            <person name="Koncz M."/>
            <person name="Schumann P."/>
            <person name="Toth E."/>
        </authorList>
    </citation>
    <scope>NUCLEOTIDE SEQUENCE [LARGE SCALE GENOMIC DNA]</scope>
    <source>
        <strain evidence="2 3">SA-279</strain>
    </source>
</reference>
<organism evidence="2 3">
    <name type="scientific">Siculibacillus lacustris</name>
    <dbReference type="NCBI Taxonomy" id="1549641"/>
    <lineage>
        <taxon>Bacteria</taxon>
        <taxon>Pseudomonadati</taxon>
        <taxon>Pseudomonadota</taxon>
        <taxon>Alphaproteobacteria</taxon>
        <taxon>Hyphomicrobiales</taxon>
        <taxon>Ancalomicrobiaceae</taxon>
        <taxon>Siculibacillus</taxon>
    </lineage>
</organism>
<dbReference type="InterPro" id="IPR002931">
    <property type="entry name" value="Transglutaminase-like"/>
</dbReference>
<dbReference type="EMBL" id="SJFN01000012">
    <property type="protein sequence ID" value="TBW38231.1"/>
    <property type="molecule type" value="Genomic_DNA"/>
</dbReference>
<evidence type="ECO:0000313" key="2">
    <source>
        <dbReference type="EMBL" id="TBW38231.1"/>
    </source>
</evidence>
<dbReference type="SMART" id="SM00460">
    <property type="entry name" value="TGc"/>
    <property type="match status" value="1"/>
</dbReference>
<dbReference type="Pfam" id="PF01841">
    <property type="entry name" value="Transglut_core"/>
    <property type="match status" value="1"/>
</dbReference>